<dbReference type="AlphaFoldDB" id="A0A183AAE1"/>
<evidence type="ECO:0000313" key="2">
    <source>
        <dbReference type="WBParaSite" id="ECPE_0000393301-mRNA-1"/>
    </source>
</evidence>
<name>A0A183AAE1_9TREM</name>
<dbReference type="WBParaSite" id="ECPE_0000393301-mRNA-1">
    <property type="protein sequence ID" value="ECPE_0000393301-mRNA-1"/>
    <property type="gene ID" value="ECPE_0000393301"/>
</dbReference>
<accession>A0A183AAE1</accession>
<feature type="region of interest" description="Disordered" evidence="1">
    <location>
        <begin position="112"/>
        <end position="138"/>
    </location>
</feature>
<feature type="region of interest" description="Disordered" evidence="1">
    <location>
        <begin position="318"/>
        <end position="346"/>
    </location>
</feature>
<feature type="region of interest" description="Disordered" evidence="1">
    <location>
        <begin position="375"/>
        <end position="438"/>
    </location>
</feature>
<evidence type="ECO:0000256" key="1">
    <source>
        <dbReference type="SAM" id="MobiDB-lite"/>
    </source>
</evidence>
<feature type="compositionally biased region" description="Low complexity" evidence="1">
    <location>
        <begin position="323"/>
        <end position="334"/>
    </location>
</feature>
<feature type="compositionally biased region" description="Basic and acidic residues" evidence="1">
    <location>
        <begin position="405"/>
        <end position="415"/>
    </location>
</feature>
<feature type="compositionally biased region" description="Polar residues" evidence="1">
    <location>
        <begin position="150"/>
        <end position="159"/>
    </location>
</feature>
<reference evidence="2" key="1">
    <citation type="submission" date="2016-06" db="UniProtKB">
        <authorList>
            <consortium name="WormBaseParasite"/>
        </authorList>
    </citation>
    <scope>IDENTIFICATION</scope>
</reference>
<organism evidence="2">
    <name type="scientific">Echinostoma caproni</name>
    <dbReference type="NCBI Taxonomy" id="27848"/>
    <lineage>
        <taxon>Eukaryota</taxon>
        <taxon>Metazoa</taxon>
        <taxon>Spiralia</taxon>
        <taxon>Lophotrochozoa</taxon>
        <taxon>Platyhelminthes</taxon>
        <taxon>Trematoda</taxon>
        <taxon>Digenea</taxon>
        <taxon>Plagiorchiida</taxon>
        <taxon>Echinostomata</taxon>
        <taxon>Echinostomatoidea</taxon>
        <taxon>Echinostomatidae</taxon>
        <taxon>Echinostoma</taxon>
    </lineage>
</organism>
<feature type="region of interest" description="Disordered" evidence="1">
    <location>
        <begin position="150"/>
        <end position="175"/>
    </location>
</feature>
<feature type="compositionally biased region" description="Polar residues" evidence="1">
    <location>
        <begin position="379"/>
        <end position="388"/>
    </location>
</feature>
<sequence length="468" mass="50287">LDSLHMRCVKLLEQYASFVLSAQRRQGEQCQSVTPSQGVNDYCLDPRDETVTSGVSVPAIYTKRLDQLLSHSSQEEHSHSDISQACIRTAGENAITIQTSTTAVQTELLQSSSLGSHVRGPELDGSRTAAEESAVPNQNSKTTLLFVERSTSGSGQSSHLPVALHPNREQSSSRVVPNPLSLSGVTIIERFLTIAHANFTMNDTVVFVPVRGATPHSHSSHTRADGTSRVSGAFANIGDSVQAMDSHQPSVSFSMLSSTIIQSMDTWSALQSSSRNATGAGVGSNGRRSELMYTSLDQTIAPSTSALARDLLGDGGVELSVGPSRRPNASSRSSTGGGGNLPPVTQWRMLSSDGQVYFLHQDDFASLNLDMHTDYCQPTGRSSTTNPSESRRRHHGRRLPANSTSHDDTSSRDGFNDPVSSAAPRSQHEMSSSDATAHTGARSYFVVASYQRKERCLSKRPPSTVNDL</sequence>
<protein>
    <submittedName>
        <fullName evidence="2">Protein FAM13A</fullName>
    </submittedName>
</protein>
<proteinExistence type="predicted"/>